<reference evidence="2" key="2">
    <citation type="journal article" date="2013" name="Stand. Genomic Sci.">
        <title>Complete genome sequence of Desulfocapsa sulfexigens, a marine deltaproteobacterium specialized in disproportionating inorganic sulfur compounds.</title>
        <authorList>
            <person name="Finster K.W."/>
            <person name="Kjeldsen K.U."/>
            <person name="Kube M."/>
            <person name="Reinhardt R."/>
            <person name="Mussmann M."/>
            <person name="Amann R."/>
            <person name="Schreiber L."/>
        </authorList>
    </citation>
    <scope>NUCLEOTIDE SEQUENCE [LARGE SCALE GENOMIC DNA]</scope>
    <source>
        <strain evidence="2">DSM 10523 / SB164P1</strain>
    </source>
</reference>
<dbReference type="EMBL" id="FO203427">
    <property type="protein sequence ID" value="CCH47924.1"/>
    <property type="molecule type" value="Genomic_DNA"/>
</dbReference>
<name>M1WP06_PSEP2</name>
<reference evidence="1 2" key="1">
    <citation type="journal article" date="2013" name="PLoS ONE">
        <title>The first genomic and proteomic characterization of a deep-sea sulfate reducer: insights into the piezophilic lifestyle of Desulfovibrio piezophilus.</title>
        <authorList>
            <person name="Pradel N."/>
            <person name="Ji B."/>
            <person name="Gimenez G."/>
            <person name="Talla E."/>
            <person name="Lenoble P."/>
            <person name="Garel M."/>
            <person name="Tamburini C."/>
            <person name="Fourquet P."/>
            <person name="Lebrun R."/>
            <person name="Bertin P."/>
            <person name="Denis Y."/>
            <person name="Pophillat M."/>
            <person name="Barbe V."/>
            <person name="Ollivier B."/>
            <person name="Dolla A."/>
        </authorList>
    </citation>
    <scope>NUCLEOTIDE SEQUENCE [LARGE SCALE GENOMIC DNA]</scope>
    <source>
        <strain evidence="2">DSM 10523 / SB164P1</strain>
    </source>
</reference>
<accession>M1WP06</accession>
<evidence type="ECO:0000313" key="2">
    <source>
        <dbReference type="Proteomes" id="UP000011724"/>
    </source>
</evidence>
<gene>
    <name evidence="1" type="ordered locus">BN4_10687</name>
</gene>
<dbReference type="Proteomes" id="UP000011724">
    <property type="component" value="Chromosome"/>
</dbReference>
<dbReference type="KEGG" id="dpi:BN4_10687"/>
<organism evidence="1 2">
    <name type="scientific">Pseudodesulfovibrio piezophilus (strain DSM 21447 / JCM 15486 / C1TLV30)</name>
    <name type="common">Desulfovibrio piezophilus</name>
    <dbReference type="NCBI Taxonomy" id="1322246"/>
    <lineage>
        <taxon>Bacteria</taxon>
        <taxon>Pseudomonadati</taxon>
        <taxon>Thermodesulfobacteriota</taxon>
        <taxon>Desulfovibrionia</taxon>
        <taxon>Desulfovibrionales</taxon>
        <taxon>Desulfovibrionaceae</taxon>
    </lineage>
</organism>
<dbReference type="AlphaFoldDB" id="M1WP06"/>
<evidence type="ECO:0000313" key="1">
    <source>
        <dbReference type="EMBL" id="CCH47924.1"/>
    </source>
</evidence>
<sequence length="63" mass="7094">MINTLSWNIAFLAHSTENYHEKMEISQRLGIRREYALPQGKYDVLNGKEKSRGGGPISSTGEL</sequence>
<protein>
    <submittedName>
        <fullName evidence="1">Uncharacterized protein</fullName>
    </submittedName>
</protein>
<keyword evidence="2" id="KW-1185">Reference proteome</keyword>
<proteinExistence type="predicted"/>
<dbReference type="HOGENOM" id="CLU_2878548_0_0_7"/>
<dbReference type="STRING" id="1322246.BN4_10687"/>